<dbReference type="EMBL" id="SSWX01000002">
    <property type="protein sequence ID" value="THJ36157.1"/>
    <property type="molecule type" value="Genomic_DNA"/>
</dbReference>
<dbReference type="AlphaFoldDB" id="A0A4S5BTF9"/>
<keyword evidence="2" id="KW-1185">Reference proteome</keyword>
<gene>
    <name evidence="1" type="ORF">E8K88_02515</name>
</gene>
<comment type="caution">
    <text evidence="1">The sequence shown here is derived from an EMBL/GenBank/DDBJ whole genome shotgun (WGS) entry which is preliminary data.</text>
</comment>
<evidence type="ECO:0000313" key="1">
    <source>
        <dbReference type="EMBL" id="THJ36157.1"/>
    </source>
</evidence>
<organism evidence="1 2">
    <name type="scientific">Lampropedia aestuarii</name>
    <dbReference type="NCBI Taxonomy" id="2562762"/>
    <lineage>
        <taxon>Bacteria</taxon>
        <taxon>Pseudomonadati</taxon>
        <taxon>Pseudomonadota</taxon>
        <taxon>Betaproteobacteria</taxon>
        <taxon>Burkholderiales</taxon>
        <taxon>Comamonadaceae</taxon>
        <taxon>Lampropedia</taxon>
    </lineage>
</organism>
<proteinExistence type="predicted"/>
<evidence type="ECO:0000313" key="2">
    <source>
        <dbReference type="Proteomes" id="UP000306236"/>
    </source>
</evidence>
<protein>
    <submittedName>
        <fullName evidence="1">Uncharacterized protein</fullName>
    </submittedName>
</protein>
<dbReference type="OrthoDB" id="6665880at2"/>
<dbReference type="Proteomes" id="UP000306236">
    <property type="component" value="Unassembled WGS sequence"/>
</dbReference>
<accession>A0A4S5BTF9</accession>
<sequence length="877" mass="97229">MHAPRPYGRFAEDAELSTEDAAAVSFLAKRLSNFKQVSELDSLRWRRVLPSGREAILRDMGGVFKVVVLSQNEPPPPAATKFATDPTRAPMLFSGVPTVTRVNLAENGKVRISLTQTCRKRLVQYGQGMAPASVELERFNVPVAFQDLRPLGAVNPDMLFTQYDKLYPSWYSGAMQKLVQCVLGYGQQGIPSGVTGDAVYEGAYLAIPKEYQKEIAQELEGITPIACSGEPIADGQVRYDFHYSRTHAVTIAGDGKPWLVQVVGQWVDAMPLPVVPTTATAGFKAFVRSVGDDELLELLDTFGGMPTGELFPEDGSREAWRKAGAIVRVGGTGGFYQHSALFDTCGWAFADHGREGYNTCIERRINDPVEETGMLIAHGFKMKVNIGASSFDGKRPAWWVQLDQETEGTLMRYFRRLFDGLAQVAPQERAAIEFKMWRSGRNTVASRLPFWDSQDFDFEINYWRNMELAPLAVASGGATRVASGPYVPHIDFKVPSTALGGNIDLRTEMWHDPNKLSGYPQRWDTVLYGYYSGNTLKVVKQHREDGVSHFSDSPAFPSCMQVGTFERTQESGTARVAGGIYTTDYDYREELRSDTVTTTKIVGKDLGYSEPYFIFDYEGLQYGAPGFLYRARYYQRERTTTTVYGGQSLAVGACVPFYNRNALIFVHAKWNNGRSEIEYQLSLGWQVDPTRYPIHWVDQSGGWGASRIKVTVTGGPNKSVVACNFADDGDWAGLRKGDVITSYIRSINWPIPQIHPVWGGGPWGTIGSGWTGGGSWPKIKPTPQTLEVKPAGTPYQGDVEWEQRGAKTILTGVDVQWNYLMMSPPRGGQFATFQEDSTRNAMGQAMLEMTTAGAARKGFSRLQDARPLPLFIGVVNE</sequence>
<dbReference type="RefSeq" id="WP_136405063.1">
    <property type="nucleotide sequence ID" value="NZ_SSWX01000002.1"/>
</dbReference>
<reference evidence="1 2" key="1">
    <citation type="submission" date="2019-04" db="EMBL/GenBank/DDBJ databases">
        <title>Lampropedia sp YIM MLB12 draf genome.</title>
        <authorList>
            <person name="Wang Y.-X."/>
        </authorList>
    </citation>
    <scope>NUCLEOTIDE SEQUENCE [LARGE SCALE GENOMIC DNA]</scope>
    <source>
        <strain evidence="1 2">YIM MLB12</strain>
    </source>
</reference>
<name>A0A4S5BTF9_9BURK</name>